<sequence length="342" mass="38556">MPPRRTRLRRAADAMSDNIEEDDASRREDEDAVVDEEEEEEEQVRRPKTRKGKAGKQRALEPLSDAGEDEVVPDNSEPVNEETFGNKPLDRNEGQKIQGMASDWNAMDGNLRAGAFTLLSEVASAVAEYGEGEETEKLHKLDVLMKEIVDIDVEILSHEKVLKQLHQQVVSGEQISDIVDRYEKNVQAELNSYENKTSRQKYAKHDKYASFKQSIYEVQHPDEAMPPVIEFIPKEDGDNSDDDDDDIQVGGVLQDLKCPITLTLLVNPLTAGPCGHSFSAEAITQMLGPNRATKKTCPAAGCNRMICLNDCKPDKDLERKVKAYDRRARRREDEMEAEEIIE</sequence>
<organism evidence="1 2">
    <name type="scientific">Artomyces pyxidatus</name>
    <dbReference type="NCBI Taxonomy" id="48021"/>
    <lineage>
        <taxon>Eukaryota</taxon>
        <taxon>Fungi</taxon>
        <taxon>Dikarya</taxon>
        <taxon>Basidiomycota</taxon>
        <taxon>Agaricomycotina</taxon>
        <taxon>Agaricomycetes</taxon>
        <taxon>Russulales</taxon>
        <taxon>Auriscalpiaceae</taxon>
        <taxon>Artomyces</taxon>
    </lineage>
</organism>
<protein>
    <submittedName>
        <fullName evidence="1">Uncharacterized protein</fullName>
    </submittedName>
</protein>
<reference evidence="1" key="1">
    <citation type="submission" date="2021-03" db="EMBL/GenBank/DDBJ databases">
        <authorList>
            <consortium name="DOE Joint Genome Institute"/>
            <person name="Ahrendt S."/>
            <person name="Looney B.P."/>
            <person name="Miyauchi S."/>
            <person name="Morin E."/>
            <person name="Drula E."/>
            <person name="Courty P.E."/>
            <person name="Chicoki N."/>
            <person name="Fauchery L."/>
            <person name="Kohler A."/>
            <person name="Kuo A."/>
            <person name="Labutti K."/>
            <person name="Pangilinan J."/>
            <person name="Lipzen A."/>
            <person name="Riley R."/>
            <person name="Andreopoulos W."/>
            <person name="He G."/>
            <person name="Johnson J."/>
            <person name="Barry K.W."/>
            <person name="Grigoriev I.V."/>
            <person name="Nagy L."/>
            <person name="Hibbett D."/>
            <person name="Henrissat B."/>
            <person name="Matheny P.B."/>
            <person name="Labbe J."/>
            <person name="Martin F."/>
        </authorList>
    </citation>
    <scope>NUCLEOTIDE SEQUENCE</scope>
    <source>
        <strain evidence="1">HHB10654</strain>
    </source>
</reference>
<gene>
    <name evidence="1" type="ORF">BV25DRAFT_1565135</name>
</gene>
<accession>A0ACB8SLB8</accession>
<dbReference type="EMBL" id="MU277262">
    <property type="protein sequence ID" value="KAI0056566.1"/>
    <property type="molecule type" value="Genomic_DNA"/>
</dbReference>
<name>A0ACB8SLB8_9AGAM</name>
<evidence type="ECO:0000313" key="1">
    <source>
        <dbReference type="EMBL" id="KAI0056566.1"/>
    </source>
</evidence>
<keyword evidence="2" id="KW-1185">Reference proteome</keyword>
<reference evidence="1" key="2">
    <citation type="journal article" date="2022" name="New Phytol.">
        <title>Evolutionary transition to the ectomycorrhizal habit in the genomes of a hyperdiverse lineage of mushroom-forming fungi.</title>
        <authorList>
            <person name="Looney B."/>
            <person name="Miyauchi S."/>
            <person name="Morin E."/>
            <person name="Drula E."/>
            <person name="Courty P.E."/>
            <person name="Kohler A."/>
            <person name="Kuo A."/>
            <person name="LaButti K."/>
            <person name="Pangilinan J."/>
            <person name="Lipzen A."/>
            <person name="Riley R."/>
            <person name="Andreopoulos W."/>
            <person name="He G."/>
            <person name="Johnson J."/>
            <person name="Nolan M."/>
            <person name="Tritt A."/>
            <person name="Barry K.W."/>
            <person name="Grigoriev I.V."/>
            <person name="Nagy L.G."/>
            <person name="Hibbett D."/>
            <person name="Henrissat B."/>
            <person name="Matheny P.B."/>
            <person name="Labbe J."/>
            <person name="Martin F.M."/>
        </authorList>
    </citation>
    <scope>NUCLEOTIDE SEQUENCE</scope>
    <source>
        <strain evidence="1">HHB10654</strain>
    </source>
</reference>
<dbReference type="Proteomes" id="UP000814140">
    <property type="component" value="Unassembled WGS sequence"/>
</dbReference>
<proteinExistence type="predicted"/>
<comment type="caution">
    <text evidence="1">The sequence shown here is derived from an EMBL/GenBank/DDBJ whole genome shotgun (WGS) entry which is preliminary data.</text>
</comment>
<evidence type="ECO:0000313" key="2">
    <source>
        <dbReference type="Proteomes" id="UP000814140"/>
    </source>
</evidence>